<dbReference type="InterPro" id="IPR007863">
    <property type="entry name" value="Peptidase_M16_C"/>
</dbReference>
<evidence type="ECO:0000256" key="3">
    <source>
        <dbReference type="ARBA" id="ARBA00022670"/>
    </source>
</evidence>
<evidence type="ECO:0000259" key="9">
    <source>
        <dbReference type="Pfam" id="PF00675"/>
    </source>
</evidence>
<sequence length="463" mass="52120">MKKKFIPKPVGNMTRYLNYTYPNSFFTFLDENKVLSCSTLSSGLTVATEQRNSPNSCVGIFIDAGSRYESSLEYGVMHFFEHICFKGTENRSKSTLEKEMTATGAKFRCFTTREMVGYYAECLNECVPMVVDILSDCVFYNSFQCSELEIQKKIVYSEMLEHEEDTKGIVFDYLHQAAFQGTPLSNSILGPSYNLHNLKNTTVARHIDKMFAEPRTKFVCVGGITHDQMEELGNTYLSKSKKNTCVGSSPYRYTGSELIYRNDSMGIAHIALAVEGPPFHHEDHLKLDLATAVIGSWDRSQGGGQNNTSHLACFSAGSGFCSHLESFNIAYKDCGLWGAYFVVNQLDVDDMVFKLQREWIKLCTMMTDSELLRAKMQVKSNLLAKTENVVGACLDIATSVFYSGCLANIHRRFTELDRITLNEVKDTCNKYLYDKCPTVAAVGATECLPSYVRTRAAMNWLRV</sequence>
<keyword evidence="3" id="KW-0645">Protease</keyword>
<dbReference type="GO" id="GO:0004222">
    <property type="term" value="F:metalloendopeptidase activity"/>
    <property type="evidence" value="ECO:0007669"/>
    <property type="project" value="TreeGrafter"/>
</dbReference>
<name>A0A5E4PM72_9NEOP</name>
<keyword evidence="8" id="KW-0496">Mitochondrion</keyword>
<evidence type="ECO:0000256" key="4">
    <source>
        <dbReference type="ARBA" id="ARBA00022723"/>
    </source>
</evidence>
<keyword evidence="4" id="KW-0479">Metal-binding</keyword>
<dbReference type="PANTHER" id="PTHR11851">
    <property type="entry name" value="METALLOPROTEASE"/>
    <property type="match status" value="1"/>
</dbReference>
<keyword evidence="6" id="KW-0862">Zinc</keyword>
<proteinExistence type="predicted"/>
<dbReference type="GO" id="GO:0005739">
    <property type="term" value="C:mitochondrion"/>
    <property type="evidence" value="ECO:0007669"/>
    <property type="project" value="UniProtKB-SubCell"/>
</dbReference>
<keyword evidence="7" id="KW-0482">Metalloprotease</keyword>
<dbReference type="InterPro" id="IPR011249">
    <property type="entry name" value="Metalloenz_LuxS/M16"/>
</dbReference>
<reference evidence="11 12" key="1">
    <citation type="submission" date="2017-07" db="EMBL/GenBank/DDBJ databases">
        <authorList>
            <person name="Talla V."/>
            <person name="Backstrom N."/>
        </authorList>
    </citation>
    <scope>NUCLEOTIDE SEQUENCE [LARGE SCALE GENOMIC DNA]</scope>
</reference>
<organism evidence="11 12">
    <name type="scientific">Leptidea sinapis</name>
    <dbReference type="NCBI Taxonomy" id="189913"/>
    <lineage>
        <taxon>Eukaryota</taxon>
        <taxon>Metazoa</taxon>
        <taxon>Ecdysozoa</taxon>
        <taxon>Arthropoda</taxon>
        <taxon>Hexapoda</taxon>
        <taxon>Insecta</taxon>
        <taxon>Pterygota</taxon>
        <taxon>Neoptera</taxon>
        <taxon>Endopterygota</taxon>
        <taxon>Lepidoptera</taxon>
        <taxon>Glossata</taxon>
        <taxon>Ditrysia</taxon>
        <taxon>Papilionoidea</taxon>
        <taxon>Pieridae</taxon>
        <taxon>Dismorphiinae</taxon>
        <taxon>Leptidea</taxon>
    </lineage>
</organism>
<feature type="domain" description="Peptidase M16 C-terminal" evidence="10">
    <location>
        <begin position="203"/>
        <end position="377"/>
    </location>
</feature>
<evidence type="ECO:0000256" key="7">
    <source>
        <dbReference type="ARBA" id="ARBA00023049"/>
    </source>
</evidence>
<keyword evidence="12" id="KW-1185">Reference proteome</keyword>
<dbReference type="SUPFAM" id="SSF63411">
    <property type="entry name" value="LuxS/MPP-like metallohydrolase"/>
    <property type="match status" value="2"/>
</dbReference>
<keyword evidence="5" id="KW-0378">Hydrolase</keyword>
<evidence type="ECO:0000313" key="12">
    <source>
        <dbReference type="Proteomes" id="UP000324832"/>
    </source>
</evidence>
<dbReference type="GO" id="GO:0046872">
    <property type="term" value="F:metal ion binding"/>
    <property type="evidence" value="ECO:0007669"/>
    <property type="project" value="UniProtKB-KW"/>
</dbReference>
<gene>
    <name evidence="11" type="ORF">LSINAPIS_LOCUS37</name>
</gene>
<evidence type="ECO:0000256" key="5">
    <source>
        <dbReference type="ARBA" id="ARBA00022801"/>
    </source>
</evidence>
<dbReference type="Pfam" id="PF05193">
    <property type="entry name" value="Peptidase_M16_C"/>
    <property type="match status" value="1"/>
</dbReference>
<comment type="subcellular location">
    <subcellularLocation>
        <location evidence="2">Mitochondrion</location>
    </subcellularLocation>
</comment>
<dbReference type="Pfam" id="PF00675">
    <property type="entry name" value="Peptidase_M16"/>
    <property type="match status" value="1"/>
</dbReference>
<feature type="domain" description="Peptidase M16 N-terminal" evidence="9">
    <location>
        <begin position="46"/>
        <end position="191"/>
    </location>
</feature>
<evidence type="ECO:0008006" key="13">
    <source>
        <dbReference type="Google" id="ProtNLM"/>
    </source>
</evidence>
<evidence type="ECO:0000313" key="11">
    <source>
        <dbReference type="EMBL" id="VVC86164.1"/>
    </source>
</evidence>
<evidence type="ECO:0000256" key="1">
    <source>
        <dbReference type="ARBA" id="ARBA00001947"/>
    </source>
</evidence>
<dbReference type="InterPro" id="IPR011765">
    <property type="entry name" value="Pept_M16_N"/>
</dbReference>
<dbReference type="EMBL" id="FZQP02000002">
    <property type="protein sequence ID" value="VVC86164.1"/>
    <property type="molecule type" value="Genomic_DNA"/>
</dbReference>
<dbReference type="GO" id="GO:0006627">
    <property type="term" value="P:protein processing involved in protein targeting to mitochondrion"/>
    <property type="evidence" value="ECO:0007669"/>
    <property type="project" value="TreeGrafter"/>
</dbReference>
<dbReference type="InterPro" id="IPR050361">
    <property type="entry name" value="MPP/UQCRC_Complex"/>
</dbReference>
<dbReference type="Proteomes" id="UP000324832">
    <property type="component" value="Unassembled WGS sequence"/>
</dbReference>
<evidence type="ECO:0000256" key="8">
    <source>
        <dbReference type="ARBA" id="ARBA00023128"/>
    </source>
</evidence>
<accession>A0A5E4PM72</accession>
<comment type="cofactor">
    <cofactor evidence="1">
        <name>Zn(2+)</name>
        <dbReference type="ChEBI" id="CHEBI:29105"/>
    </cofactor>
</comment>
<evidence type="ECO:0000256" key="6">
    <source>
        <dbReference type="ARBA" id="ARBA00022833"/>
    </source>
</evidence>
<protein>
    <recommendedName>
        <fullName evidence="13">Peptidase M16 N-terminal domain-containing protein</fullName>
    </recommendedName>
</protein>
<dbReference type="Gene3D" id="3.30.830.10">
    <property type="entry name" value="Metalloenzyme, LuxS/M16 peptidase-like"/>
    <property type="match status" value="2"/>
</dbReference>
<evidence type="ECO:0000259" key="10">
    <source>
        <dbReference type="Pfam" id="PF05193"/>
    </source>
</evidence>
<dbReference type="AlphaFoldDB" id="A0A5E4PM72"/>
<dbReference type="PANTHER" id="PTHR11851:SF149">
    <property type="entry name" value="GH01077P"/>
    <property type="match status" value="1"/>
</dbReference>
<evidence type="ECO:0000256" key="2">
    <source>
        <dbReference type="ARBA" id="ARBA00004173"/>
    </source>
</evidence>